<dbReference type="GO" id="GO:0048038">
    <property type="term" value="F:quinone binding"/>
    <property type="evidence" value="ECO:0007669"/>
    <property type="project" value="UniProtKB-KW"/>
</dbReference>
<feature type="transmembrane region" description="Helical" evidence="6">
    <location>
        <begin position="254"/>
        <end position="273"/>
    </location>
</feature>
<evidence type="ECO:0000256" key="7">
    <source>
        <dbReference type="RuleBase" id="RU000471"/>
    </source>
</evidence>
<keyword evidence="6 7" id="KW-0520">NAD</keyword>
<keyword evidence="3 6" id="KW-0812">Transmembrane</keyword>
<comment type="catalytic activity">
    <reaction evidence="6">
        <text>a quinone + NADH + 5 H(+)(in) = a quinol + NAD(+) + 4 H(+)(out)</text>
        <dbReference type="Rhea" id="RHEA:57888"/>
        <dbReference type="ChEBI" id="CHEBI:15378"/>
        <dbReference type="ChEBI" id="CHEBI:24646"/>
        <dbReference type="ChEBI" id="CHEBI:57540"/>
        <dbReference type="ChEBI" id="CHEBI:57945"/>
        <dbReference type="ChEBI" id="CHEBI:132124"/>
    </reaction>
</comment>
<dbReference type="KEGG" id="thig:FE785_03500"/>
<feature type="transmembrane region" description="Helical" evidence="6">
    <location>
        <begin position="167"/>
        <end position="185"/>
    </location>
</feature>
<gene>
    <name evidence="6 8" type="primary">nuoH</name>
    <name evidence="8" type="ORF">FE785_03500</name>
</gene>
<evidence type="ECO:0000256" key="6">
    <source>
        <dbReference type="HAMAP-Rule" id="MF_01350"/>
    </source>
</evidence>
<evidence type="ECO:0000256" key="5">
    <source>
        <dbReference type="ARBA" id="ARBA00023136"/>
    </source>
</evidence>
<keyword evidence="6" id="KW-1003">Cell membrane</keyword>
<keyword evidence="5 6" id="KW-0472">Membrane</keyword>
<comment type="function">
    <text evidence="6">NDH-1 shuttles electrons from NADH, via FMN and iron-sulfur (Fe-S) centers, to quinones in the respiratory chain. The immediate electron acceptor for the enzyme in this species is believed to be ubiquinone. Couples the redox reaction to proton translocation (for every two electrons transferred, four hydrogen ions are translocated across the cytoplasmic membrane), and thus conserves the redox energy in a proton gradient. This subunit may bind ubiquinone.</text>
</comment>
<feature type="transmembrane region" description="Helical" evidence="6">
    <location>
        <begin position="329"/>
        <end position="348"/>
    </location>
</feature>
<dbReference type="AlphaFoldDB" id="A0A4P9K691"/>
<dbReference type="RefSeq" id="WP_138564444.1">
    <property type="nucleotide sequence ID" value="NZ_CP040602.1"/>
</dbReference>
<proteinExistence type="inferred from homology"/>
<dbReference type="GO" id="GO:0016655">
    <property type="term" value="F:oxidoreductase activity, acting on NAD(P)H, quinone or similar compound as acceptor"/>
    <property type="evidence" value="ECO:0007669"/>
    <property type="project" value="UniProtKB-UniRule"/>
</dbReference>
<name>A0A4P9K691_9GAMM</name>
<dbReference type="PANTHER" id="PTHR11432">
    <property type="entry name" value="NADH DEHYDROGENASE SUBUNIT 1"/>
    <property type="match status" value="1"/>
</dbReference>
<dbReference type="EMBL" id="CP040602">
    <property type="protein sequence ID" value="QCU89767.1"/>
    <property type="molecule type" value="Genomic_DNA"/>
</dbReference>
<comment type="subcellular location">
    <subcellularLocation>
        <location evidence="6 7">Cell membrane</location>
        <topology evidence="6 7">Multi-pass membrane protein</topology>
    </subcellularLocation>
    <subcellularLocation>
        <location evidence="1">Membrane</location>
        <topology evidence="1">Multi-pass membrane protein</topology>
    </subcellularLocation>
</comment>
<sequence>MFDALTAFLSTFLYDWLAILITLVIQAVVVILPIMLVVAWLTYAERKVIGYMQVRMGPNRVGPIGLLQPIADALKLMTKEVIFPAQSNKFLFIIAPILAIAPALAVWAVIPFSDGVVVADINAGILYVLAVSSILVYGTVVAGWASNSKYAFLGALRGSAQKISYEIAMGFALVTVLMIAGTMNLTEIVKAQQGGIWHWYLLPLLPMFFVYFISGLAETNRTPFDVIEGEAEIVAGFHVDYSGMTFGVFMLAEYAMMILISFMASIMFLGGWLSPFEGIPVLESLFAWVPQLGWLALKVALLLFVFLWLRATFPRYRYDQLMRLGWKVLIPLTIVWVFVVGAMQYFSVGPWFN</sequence>
<dbReference type="PROSITE" id="PS00668">
    <property type="entry name" value="COMPLEX1_ND1_2"/>
    <property type="match status" value="1"/>
</dbReference>
<evidence type="ECO:0000256" key="4">
    <source>
        <dbReference type="ARBA" id="ARBA00022989"/>
    </source>
</evidence>
<feature type="transmembrane region" description="Helical" evidence="6">
    <location>
        <begin position="124"/>
        <end position="146"/>
    </location>
</feature>
<dbReference type="NCBIfam" id="NF004741">
    <property type="entry name" value="PRK06076.1-2"/>
    <property type="match status" value="1"/>
</dbReference>
<organism evidence="8 9">
    <name type="scientific">Thiomicrorhabdus sediminis</name>
    <dbReference type="NCBI Taxonomy" id="2580412"/>
    <lineage>
        <taxon>Bacteria</taxon>
        <taxon>Pseudomonadati</taxon>
        <taxon>Pseudomonadota</taxon>
        <taxon>Gammaproteobacteria</taxon>
        <taxon>Thiotrichales</taxon>
        <taxon>Piscirickettsiaceae</taxon>
        <taxon>Thiomicrorhabdus</taxon>
    </lineage>
</organism>
<dbReference type="InterPro" id="IPR001694">
    <property type="entry name" value="NADH_UbQ_OxRdtase_su1/FPO"/>
</dbReference>
<feature type="transmembrane region" description="Helical" evidence="6">
    <location>
        <begin position="197"/>
        <end position="217"/>
    </location>
</feature>
<protein>
    <recommendedName>
        <fullName evidence="6">NADH-quinone oxidoreductase subunit H</fullName>
        <ecNumber evidence="6">7.1.1.-</ecNumber>
    </recommendedName>
    <alternativeName>
        <fullName evidence="6">NADH dehydrogenase I subunit H</fullName>
    </alternativeName>
    <alternativeName>
        <fullName evidence="6">NDH-1 subunit H</fullName>
    </alternativeName>
</protein>
<evidence type="ECO:0000313" key="9">
    <source>
        <dbReference type="Proteomes" id="UP000304864"/>
    </source>
</evidence>
<evidence type="ECO:0000256" key="3">
    <source>
        <dbReference type="ARBA" id="ARBA00022692"/>
    </source>
</evidence>
<dbReference type="HAMAP" id="MF_01350">
    <property type="entry name" value="NDH1_NuoH"/>
    <property type="match status" value="1"/>
</dbReference>
<dbReference type="Proteomes" id="UP000304864">
    <property type="component" value="Chromosome"/>
</dbReference>
<dbReference type="GO" id="GO:0003954">
    <property type="term" value="F:NADH dehydrogenase activity"/>
    <property type="evidence" value="ECO:0007669"/>
    <property type="project" value="TreeGrafter"/>
</dbReference>
<dbReference type="EC" id="7.1.1.-" evidence="6"/>
<keyword evidence="6" id="KW-0830">Ubiquinone</keyword>
<evidence type="ECO:0000256" key="1">
    <source>
        <dbReference type="ARBA" id="ARBA00004141"/>
    </source>
</evidence>
<accession>A0A4P9K691</accession>
<dbReference type="InterPro" id="IPR018086">
    <property type="entry name" value="NADH_UbQ_OxRdtase_su1_CS"/>
</dbReference>
<dbReference type="OrthoDB" id="9803734at2"/>
<dbReference type="PANTHER" id="PTHR11432:SF3">
    <property type="entry name" value="NADH-UBIQUINONE OXIDOREDUCTASE CHAIN 1"/>
    <property type="match status" value="1"/>
</dbReference>
<keyword evidence="8" id="KW-0560">Oxidoreductase</keyword>
<keyword evidence="6" id="KW-0874">Quinone</keyword>
<comment type="subunit">
    <text evidence="6">NDH-1 is composed of 14 different subunits. Subunits NuoA, H, J, K, L, M, N constitute the membrane sector of the complex.</text>
</comment>
<evidence type="ECO:0000256" key="2">
    <source>
        <dbReference type="ARBA" id="ARBA00022519"/>
    </source>
</evidence>
<comment type="similarity">
    <text evidence="6 7">Belongs to the complex I subunit 1 family.</text>
</comment>
<feature type="transmembrane region" description="Helical" evidence="6">
    <location>
        <begin position="16"/>
        <end position="43"/>
    </location>
</feature>
<keyword evidence="2" id="KW-0997">Cell inner membrane</keyword>
<feature type="transmembrane region" description="Helical" evidence="6">
    <location>
        <begin position="90"/>
        <end position="112"/>
    </location>
</feature>
<dbReference type="Pfam" id="PF00146">
    <property type="entry name" value="NADHdh"/>
    <property type="match status" value="1"/>
</dbReference>
<reference evidence="8 9" key="1">
    <citation type="submission" date="2019-05" db="EMBL/GenBank/DDBJ databases">
        <title>Thiomicrorhabdus sediminis sp. nov, a novel sulfur-oxidizing bacterium isolated from coastal sediment.</title>
        <authorList>
            <person name="Liu X."/>
        </authorList>
    </citation>
    <scope>NUCLEOTIDE SEQUENCE [LARGE SCALE GENOMIC DNA]</scope>
    <source>
        <strain evidence="8 9">G1</strain>
    </source>
</reference>
<feature type="transmembrane region" description="Helical" evidence="6">
    <location>
        <begin position="285"/>
        <end position="309"/>
    </location>
</feature>
<keyword evidence="4 6" id="KW-1133">Transmembrane helix</keyword>
<dbReference type="GO" id="GO:0009060">
    <property type="term" value="P:aerobic respiration"/>
    <property type="evidence" value="ECO:0007669"/>
    <property type="project" value="TreeGrafter"/>
</dbReference>
<keyword evidence="9" id="KW-1185">Reference proteome</keyword>
<keyword evidence="6" id="KW-1278">Translocase</keyword>
<dbReference type="GO" id="GO:0005886">
    <property type="term" value="C:plasma membrane"/>
    <property type="evidence" value="ECO:0007669"/>
    <property type="project" value="UniProtKB-SubCell"/>
</dbReference>
<dbReference type="PROSITE" id="PS00667">
    <property type="entry name" value="COMPLEX1_ND1_1"/>
    <property type="match status" value="1"/>
</dbReference>
<evidence type="ECO:0000313" key="8">
    <source>
        <dbReference type="EMBL" id="QCU89767.1"/>
    </source>
</evidence>